<proteinExistence type="predicted"/>
<name>A0A142KCL3_9CAUD</name>
<gene>
    <name evidence="1" type="primary">36</name>
    <name evidence="1" type="ORF">SEA_BAXTERFOX_36</name>
</gene>
<sequence length="72" mass="7986">MRPSDLLFSVELWGIEPQTYSMRTALRDSLFATRGSLQSRSGRFQRSPASHQSGPVLPFFVGKTWVVAANAS</sequence>
<protein>
    <submittedName>
        <fullName evidence="1">Uncharacterized protein</fullName>
    </submittedName>
</protein>
<reference evidence="2" key="1">
    <citation type="submission" date="2016-03" db="EMBL/GenBank/DDBJ databases">
        <authorList>
            <person name="Ploux O."/>
        </authorList>
    </citation>
    <scope>NUCLEOTIDE SEQUENCE [LARGE SCALE GENOMIC DNA]</scope>
</reference>
<dbReference type="GeneID" id="29123671"/>
<evidence type="ECO:0000313" key="2">
    <source>
        <dbReference type="Proteomes" id="UP000203465"/>
    </source>
</evidence>
<organism evidence="1 2">
    <name type="scientific">Gordonia phage BaxterFox</name>
    <dbReference type="NCBI Taxonomy" id="1821549"/>
    <lineage>
        <taxon>Viruses</taxon>
        <taxon>Duplodnaviria</taxon>
        <taxon>Heunggongvirae</taxon>
        <taxon>Uroviricota</taxon>
        <taxon>Caudoviricetes</taxon>
        <taxon>Nymbaxtervirinae</taxon>
        <taxon>Baxterfoxvirus</taxon>
        <taxon>Baxterfoxvirus baxterfox</taxon>
        <taxon>Baxtervirus baxterfox</taxon>
    </lineage>
</organism>
<evidence type="ECO:0000313" key="1">
    <source>
        <dbReference type="EMBL" id="AMS03846.1"/>
    </source>
</evidence>
<dbReference type="RefSeq" id="YP_009300820.1">
    <property type="nucleotide sequence ID" value="NC_031226.1"/>
</dbReference>
<dbReference type="EMBL" id="KU963263">
    <property type="protein sequence ID" value="AMS03846.1"/>
    <property type="molecule type" value="Genomic_DNA"/>
</dbReference>
<dbReference type="Proteomes" id="UP000203465">
    <property type="component" value="Segment"/>
</dbReference>
<accession>A0A142KCL3</accession>
<dbReference type="KEGG" id="vg:29123671"/>
<keyword evidence="2" id="KW-1185">Reference proteome</keyword>